<proteinExistence type="predicted"/>
<keyword evidence="1" id="KW-0812">Transmembrane</keyword>
<evidence type="ECO:0008006" key="4">
    <source>
        <dbReference type="Google" id="ProtNLM"/>
    </source>
</evidence>
<sequence length="183" mass="21443">MIISFIYLFIINLIMKHFFSLLLITSIYTNIYAQNKSDEEIVARNIQDLDKPPIYPGCEHHLFNDALKKCMSYEMRKHILVNFNKRIADSLLLEGIQKIYISFKINKEGDVVNIKARAPHPLLINEGERVISLLPKMTPGYLKEKAVSLLYALPIVFKVENLKETPKEKRKRLRREKRSKNEN</sequence>
<dbReference type="AlphaFoldDB" id="A0A5J4FUE1"/>
<dbReference type="Proteomes" id="UP000326994">
    <property type="component" value="Unassembled WGS sequence"/>
</dbReference>
<evidence type="ECO:0000256" key="1">
    <source>
        <dbReference type="SAM" id="Phobius"/>
    </source>
</evidence>
<protein>
    <recommendedName>
        <fullName evidence="4">TonB C-terminal domain-containing protein</fullName>
    </recommendedName>
</protein>
<reference evidence="2 3" key="1">
    <citation type="submission" date="2019-08" db="EMBL/GenBank/DDBJ databases">
        <title>Ulvibacter marinistellae sp. nov., isolated from a starfish, Patiria pectinifera.</title>
        <authorList>
            <person name="Kawano K."/>
            <person name="Ushijima N."/>
            <person name="Kihara M."/>
            <person name="Itoh H."/>
        </authorList>
    </citation>
    <scope>NUCLEOTIDE SEQUENCE [LARGE SCALE GENOMIC DNA]</scope>
    <source>
        <strain evidence="2 3">KK4</strain>
    </source>
</reference>
<keyword evidence="3" id="KW-1185">Reference proteome</keyword>
<keyword evidence="1" id="KW-1133">Transmembrane helix</keyword>
<keyword evidence="1" id="KW-0472">Membrane</keyword>
<feature type="transmembrane region" description="Helical" evidence="1">
    <location>
        <begin position="6"/>
        <end position="28"/>
    </location>
</feature>
<name>A0A5J4FUE1_9FLAO</name>
<gene>
    <name evidence="2" type="ORF">ULMS_09780</name>
</gene>
<comment type="caution">
    <text evidence="2">The sequence shown here is derived from an EMBL/GenBank/DDBJ whole genome shotgun (WGS) entry which is preliminary data.</text>
</comment>
<evidence type="ECO:0000313" key="3">
    <source>
        <dbReference type="Proteomes" id="UP000326994"/>
    </source>
</evidence>
<dbReference type="EMBL" id="BKCF01000001">
    <property type="protein sequence ID" value="GEQ85470.1"/>
    <property type="molecule type" value="Genomic_DNA"/>
</dbReference>
<evidence type="ECO:0000313" key="2">
    <source>
        <dbReference type="EMBL" id="GEQ85470.1"/>
    </source>
</evidence>
<dbReference type="SUPFAM" id="SSF74653">
    <property type="entry name" value="TolA/TonB C-terminal domain"/>
    <property type="match status" value="1"/>
</dbReference>
<dbReference type="Gene3D" id="3.30.1150.10">
    <property type="match status" value="1"/>
</dbReference>
<accession>A0A5J4FUE1</accession>
<organism evidence="2 3">
    <name type="scientific">Patiriisocius marinistellae</name>
    <dbReference type="NCBI Taxonomy" id="2494560"/>
    <lineage>
        <taxon>Bacteria</taxon>
        <taxon>Pseudomonadati</taxon>
        <taxon>Bacteroidota</taxon>
        <taxon>Flavobacteriia</taxon>
        <taxon>Flavobacteriales</taxon>
        <taxon>Flavobacteriaceae</taxon>
        <taxon>Patiriisocius</taxon>
    </lineage>
</organism>